<dbReference type="GO" id="GO:0009279">
    <property type="term" value="C:cell outer membrane"/>
    <property type="evidence" value="ECO:0007669"/>
    <property type="project" value="UniProtKB-SubCell"/>
</dbReference>
<dbReference type="PANTHER" id="PTHR30026:SF20">
    <property type="entry name" value="OUTER MEMBRANE PROTEIN TOLC"/>
    <property type="match status" value="1"/>
</dbReference>
<comment type="subcellular location">
    <subcellularLocation>
        <location evidence="1">Cell outer membrane</location>
    </subcellularLocation>
</comment>
<dbReference type="InterPro" id="IPR051906">
    <property type="entry name" value="TolC-like"/>
</dbReference>
<dbReference type="PANTHER" id="PTHR30026">
    <property type="entry name" value="OUTER MEMBRANE PROTEIN TOLC"/>
    <property type="match status" value="1"/>
</dbReference>
<evidence type="ECO:0000256" key="2">
    <source>
        <dbReference type="ARBA" id="ARBA00022448"/>
    </source>
</evidence>
<accession>A0A3B0ZQF2</accession>
<evidence type="ECO:0000256" key="6">
    <source>
        <dbReference type="ARBA" id="ARBA00023237"/>
    </source>
</evidence>
<dbReference type="EMBL" id="UOFO01000015">
    <property type="protein sequence ID" value="VAW83634.1"/>
    <property type="molecule type" value="Genomic_DNA"/>
</dbReference>
<dbReference type="Gene3D" id="1.20.1600.10">
    <property type="entry name" value="Outer membrane efflux proteins (OEP)"/>
    <property type="match status" value="1"/>
</dbReference>
<keyword evidence="5" id="KW-0472">Membrane</keyword>
<organism evidence="7">
    <name type="scientific">hydrothermal vent metagenome</name>
    <dbReference type="NCBI Taxonomy" id="652676"/>
    <lineage>
        <taxon>unclassified sequences</taxon>
        <taxon>metagenomes</taxon>
        <taxon>ecological metagenomes</taxon>
    </lineage>
</organism>
<dbReference type="GO" id="GO:0015288">
    <property type="term" value="F:porin activity"/>
    <property type="evidence" value="ECO:0007669"/>
    <property type="project" value="TreeGrafter"/>
</dbReference>
<evidence type="ECO:0000313" key="7">
    <source>
        <dbReference type="EMBL" id="VAW83634.1"/>
    </source>
</evidence>
<keyword evidence="4" id="KW-0812">Transmembrane</keyword>
<evidence type="ECO:0000256" key="5">
    <source>
        <dbReference type="ARBA" id="ARBA00023136"/>
    </source>
</evidence>
<evidence type="ECO:0000256" key="4">
    <source>
        <dbReference type="ARBA" id="ARBA00022692"/>
    </source>
</evidence>
<dbReference type="InterPro" id="IPR010130">
    <property type="entry name" value="T1SS_OMP_TolC"/>
</dbReference>
<proteinExistence type="predicted"/>
<gene>
    <name evidence="7" type="ORF">MNBD_GAMMA16-2066</name>
</gene>
<dbReference type="SUPFAM" id="SSF56954">
    <property type="entry name" value="Outer membrane efflux proteins (OEP)"/>
    <property type="match status" value="1"/>
</dbReference>
<sequence length="442" mass="50360">MNISKIRLGNIVFLLSLLLNNSYADESLLDIYMLSLESDPEIKQVQIEYDIARETKKQSLAQLFPTIHISGDTMDNAQKRSYDVSLFDGKEDYNSHGYSLRLKQSLFRYENHISFQQARGRIKQANAELMLAGQALIIRVSERYFNVLAAQDNLRFFDAEKKAVERQLAQAKSRLNAGLVAITDVYETQARLDNTIAQEVAADNQLANNLESLREVTNRYHEQLRPLAEFLVLLQPELADIKAWEELALAHNLQIISLRHNNFLLKKEIDKQKAGRYPTLDLVATYSRSISGGGNFGRSDTENRAIGLQLNLPIYLGGATGSRIREARQQYNKNLEKIKATIRSVKSQTRKHYLGVIASIAQVQSLKQSIVSNKQALKGIEAGYELGMRTTFDVLQANRELYRTQRDYQRARYDYVLNGLRLKQSVGDLSLLDLKKANSWLQ</sequence>
<dbReference type="NCBIfam" id="TIGR01844">
    <property type="entry name" value="type_I_sec_TolC"/>
    <property type="match status" value="1"/>
</dbReference>
<evidence type="ECO:0000256" key="3">
    <source>
        <dbReference type="ARBA" id="ARBA00022452"/>
    </source>
</evidence>
<dbReference type="GO" id="GO:1990281">
    <property type="term" value="C:efflux pump complex"/>
    <property type="evidence" value="ECO:0007669"/>
    <property type="project" value="TreeGrafter"/>
</dbReference>
<dbReference type="Pfam" id="PF02321">
    <property type="entry name" value="OEP"/>
    <property type="match status" value="2"/>
</dbReference>
<protein>
    <submittedName>
        <fullName evidence="7">Type I secretion outer membrane protein, TolC family</fullName>
    </submittedName>
</protein>
<keyword evidence="3" id="KW-1134">Transmembrane beta strand</keyword>
<name>A0A3B0ZQF2_9ZZZZ</name>
<dbReference type="InterPro" id="IPR003423">
    <property type="entry name" value="OMP_efflux"/>
</dbReference>
<keyword evidence="6" id="KW-0998">Cell outer membrane</keyword>
<evidence type="ECO:0000256" key="1">
    <source>
        <dbReference type="ARBA" id="ARBA00004442"/>
    </source>
</evidence>
<reference evidence="7" key="1">
    <citation type="submission" date="2018-06" db="EMBL/GenBank/DDBJ databases">
        <authorList>
            <person name="Zhirakovskaya E."/>
        </authorList>
    </citation>
    <scope>NUCLEOTIDE SEQUENCE</scope>
</reference>
<dbReference type="GO" id="GO:0015562">
    <property type="term" value="F:efflux transmembrane transporter activity"/>
    <property type="evidence" value="ECO:0007669"/>
    <property type="project" value="InterPro"/>
</dbReference>
<keyword evidence="2" id="KW-0813">Transport</keyword>
<dbReference type="AlphaFoldDB" id="A0A3B0ZQF2"/>